<dbReference type="AlphaFoldDB" id="A0A2G2X2G1"/>
<evidence type="ECO:0000256" key="2">
    <source>
        <dbReference type="ARBA" id="ARBA00022840"/>
    </source>
</evidence>
<dbReference type="OrthoDB" id="1285867at2759"/>
<evidence type="ECO:0000313" key="3">
    <source>
        <dbReference type="EMBL" id="PHT51619.1"/>
    </source>
</evidence>
<accession>A0A2G2X2G1</accession>
<dbReference type="InterPro" id="IPR051701">
    <property type="entry name" value="Mito_OM_Translocase_MSP1"/>
</dbReference>
<proteinExistence type="predicted"/>
<dbReference type="EMBL" id="MLFT02000003">
    <property type="protein sequence ID" value="PHT51619.1"/>
    <property type="molecule type" value="Genomic_DNA"/>
</dbReference>
<keyword evidence="2" id="KW-0067">ATP-binding</keyword>
<reference evidence="4" key="2">
    <citation type="journal article" date="2017" name="J. Anim. Genet.">
        <title>Multiple reference genome sequences of hot pepper reveal the massive evolution of plant disease resistance genes by retroduplication.</title>
        <authorList>
            <person name="Kim S."/>
            <person name="Park J."/>
            <person name="Yeom S.-I."/>
            <person name="Kim Y.-M."/>
            <person name="Seo E."/>
            <person name="Kim K.-T."/>
            <person name="Kim M.-S."/>
            <person name="Lee J.M."/>
            <person name="Cheong K."/>
            <person name="Shin H.-S."/>
            <person name="Kim S.-B."/>
            <person name="Han K."/>
            <person name="Lee J."/>
            <person name="Park M."/>
            <person name="Lee H.-A."/>
            <person name="Lee H.-Y."/>
            <person name="Lee Y."/>
            <person name="Oh S."/>
            <person name="Lee J.H."/>
            <person name="Choi E."/>
            <person name="Choi E."/>
            <person name="Lee S.E."/>
            <person name="Jeon J."/>
            <person name="Kim H."/>
            <person name="Choi G."/>
            <person name="Song H."/>
            <person name="Lee J."/>
            <person name="Lee S.-C."/>
            <person name="Kwon J.-K."/>
            <person name="Lee H.-Y."/>
            <person name="Koo N."/>
            <person name="Hong Y."/>
            <person name="Kim R.W."/>
            <person name="Kang W.-H."/>
            <person name="Huh J.H."/>
            <person name="Kang B.-C."/>
            <person name="Yang T.-J."/>
            <person name="Lee Y.-H."/>
            <person name="Bennetzen J.L."/>
            <person name="Choi D."/>
        </authorList>
    </citation>
    <scope>NUCLEOTIDE SEQUENCE [LARGE SCALE GENOMIC DNA]</scope>
    <source>
        <strain evidence="4">cv. PBC81</strain>
    </source>
</reference>
<organism evidence="3 4">
    <name type="scientific">Capsicum baccatum</name>
    <name type="common">Peruvian pepper</name>
    <dbReference type="NCBI Taxonomy" id="33114"/>
    <lineage>
        <taxon>Eukaryota</taxon>
        <taxon>Viridiplantae</taxon>
        <taxon>Streptophyta</taxon>
        <taxon>Embryophyta</taxon>
        <taxon>Tracheophyta</taxon>
        <taxon>Spermatophyta</taxon>
        <taxon>Magnoliopsida</taxon>
        <taxon>eudicotyledons</taxon>
        <taxon>Gunneridae</taxon>
        <taxon>Pentapetalae</taxon>
        <taxon>asterids</taxon>
        <taxon>lamiids</taxon>
        <taxon>Solanales</taxon>
        <taxon>Solanaceae</taxon>
        <taxon>Solanoideae</taxon>
        <taxon>Capsiceae</taxon>
        <taxon>Capsicum</taxon>
    </lineage>
</organism>
<dbReference type="GO" id="GO:0005524">
    <property type="term" value="F:ATP binding"/>
    <property type="evidence" value="ECO:0007669"/>
    <property type="project" value="UniProtKB-KW"/>
</dbReference>
<gene>
    <name evidence="3" type="ORF">CQW23_06081</name>
</gene>
<dbReference type="Proteomes" id="UP000224567">
    <property type="component" value="Unassembled WGS sequence"/>
</dbReference>
<protein>
    <submittedName>
        <fullName evidence="3">Uncharacterized protein</fullName>
    </submittedName>
</protein>
<name>A0A2G2X2G1_CAPBA</name>
<sequence length="216" mass="23793">MMDIPNYEGPSILLYLEVYITTLKFHGPYGIRGEASNPSVLGPKFRAIGNIVLSFKDSPSAKVGVQFDKPIPRGINLGGLCEDAHRFFSKEDTGLDDLENLLVKPLFEVVSSESINSPVILFMKDAAKSVEGNLVSYSTYKSRLEELLDNVVIIGSHAQTNKHKEKDSFQKTHDKGKKKGQLNILHATGLLFKFSRIVYDLILASTNYSVASSIAG</sequence>
<evidence type="ECO:0000313" key="4">
    <source>
        <dbReference type="Proteomes" id="UP000224567"/>
    </source>
</evidence>
<dbReference type="PANTHER" id="PTHR45644">
    <property type="entry name" value="AAA ATPASE, PUTATIVE (AFU_ORTHOLOGUE AFUA_2G12920)-RELATED-RELATED"/>
    <property type="match status" value="1"/>
</dbReference>
<evidence type="ECO:0000256" key="1">
    <source>
        <dbReference type="ARBA" id="ARBA00022741"/>
    </source>
</evidence>
<dbReference type="PANTHER" id="PTHR45644:SF39">
    <property type="entry name" value="AAA-TYPE ATPASE FAMILY PROTEIN-RELATED"/>
    <property type="match status" value="1"/>
</dbReference>
<keyword evidence="1" id="KW-0547">Nucleotide-binding</keyword>
<comment type="caution">
    <text evidence="3">The sequence shown here is derived from an EMBL/GenBank/DDBJ whole genome shotgun (WGS) entry which is preliminary data.</text>
</comment>
<dbReference type="GO" id="GO:0005741">
    <property type="term" value="C:mitochondrial outer membrane"/>
    <property type="evidence" value="ECO:0007669"/>
    <property type="project" value="TreeGrafter"/>
</dbReference>
<reference evidence="3 4" key="1">
    <citation type="journal article" date="2017" name="Genome Biol.">
        <title>New reference genome sequences of hot pepper reveal the massive evolution of plant disease-resistance genes by retroduplication.</title>
        <authorList>
            <person name="Kim S."/>
            <person name="Park J."/>
            <person name="Yeom S.I."/>
            <person name="Kim Y.M."/>
            <person name="Seo E."/>
            <person name="Kim K.T."/>
            <person name="Kim M.S."/>
            <person name="Lee J.M."/>
            <person name="Cheong K."/>
            <person name="Shin H.S."/>
            <person name="Kim S.B."/>
            <person name="Han K."/>
            <person name="Lee J."/>
            <person name="Park M."/>
            <person name="Lee H.A."/>
            <person name="Lee H.Y."/>
            <person name="Lee Y."/>
            <person name="Oh S."/>
            <person name="Lee J.H."/>
            <person name="Choi E."/>
            <person name="Choi E."/>
            <person name="Lee S.E."/>
            <person name="Jeon J."/>
            <person name="Kim H."/>
            <person name="Choi G."/>
            <person name="Song H."/>
            <person name="Lee J."/>
            <person name="Lee S.C."/>
            <person name="Kwon J.K."/>
            <person name="Lee H.Y."/>
            <person name="Koo N."/>
            <person name="Hong Y."/>
            <person name="Kim R.W."/>
            <person name="Kang W.H."/>
            <person name="Huh J.H."/>
            <person name="Kang B.C."/>
            <person name="Yang T.J."/>
            <person name="Lee Y.H."/>
            <person name="Bennetzen J.L."/>
            <person name="Choi D."/>
        </authorList>
    </citation>
    <scope>NUCLEOTIDE SEQUENCE [LARGE SCALE GENOMIC DNA]</scope>
    <source>
        <strain evidence="4">cv. PBC81</strain>
    </source>
</reference>
<keyword evidence="4" id="KW-1185">Reference proteome</keyword>
<dbReference type="STRING" id="33114.A0A2G2X2G1"/>